<dbReference type="InterPro" id="IPR004026">
    <property type="entry name" value="Ada_DNA_repair_Zn-bd"/>
</dbReference>
<keyword evidence="8" id="KW-1185">Reference proteome</keyword>
<evidence type="ECO:0000256" key="1">
    <source>
        <dbReference type="ARBA" id="ARBA00001947"/>
    </source>
</evidence>
<name>A0A165AIW9_XYLHT</name>
<sequence length="256" mass="28727">MQTQTLRASINRDPFQSSHSRWLALIHRAPSSHSSFVYGVKSTKIYCRPTCNARPARRANIVFYDTKDQAQRDGYRPCKRCQPDNASFVGKRDELVTRVMALLWTKKDGGLMMKRGLKELATEVGVTPSYLCRVFKKTMGVTVGEYIKEFERETGEGEIESEVQSLSPSEYGSSSVVDVATESLTTAIIPSGLLVPPEVLLGELVEVDMGSIEEDLDCSVNFGDWVWTDDFLNEGFLDGGFLDDSIYELTWHDSRT</sequence>
<gene>
    <name evidence="7" type="ORF">L228DRAFT_249315</name>
</gene>
<evidence type="ECO:0000259" key="6">
    <source>
        <dbReference type="PROSITE" id="PS01124"/>
    </source>
</evidence>
<evidence type="ECO:0000256" key="4">
    <source>
        <dbReference type="ARBA" id="ARBA00023159"/>
    </source>
</evidence>
<dbReference type="EMBL" id="KV407462">
    <property type="protein sequence ID" value="KZF20557.1"/>
    <property type="molecule type" value="Genomic_DNA"/>
</dbReference>
<accession>A0A165AIW9</accession>
<evidence type="ECO:0000256" key="2">
    <source>
        <dbReference type="ARBA" id="ARBA00022603"/>
    </source>
</evidence>
<dbReference type="GO" id="GO:0032259">
    <property type="term" value="P:methylation"/>
    <property type="evidence" value="ECO:0007669"/>
    <property type="project" value="UniProtKB-KW"/>
</dbReference>
<dbReference type="GO" id="GO:0008270">
    <property type="term" value="F:zinc ion binding"/>
    <property type="evidence" value="ECO:0007669"/>
    <property type="project" value="InterPro"/>
</dbReference>
<keyword evidence="2" id="KW-0489">Methyltransferase</keyword>
<organism evidence="7 8">
    <name type="scientific">Xylona heveae (strain CBS 132557 / TC161)</name>
    <dbReference type="NCBI Taxonomy" id="1328760"/>
    <lineage>
        <taxon>Eukaryota</taxon>
        <taxon>Fungi</taxon>
        <taxon>Dikarya</taxon>
        <taxon>Ascomycota</taxon>
        <taxon>Pezizomycotina</taxon>
        <taxon>Xylonomycetes</taxon>
        <taxon>Xylonales</taxon>
        <taxon>Xylonaceae</taxon>
        <taxon>Xylona</taxon>
    </lineage>
</organism>
<reference evidence="7 8" key="1">
    <citation type="journal article" date="2016" name="Fungal Biol.">
        <title>The genome of Xylona heveae provides a window into fungal endophytism.</title>
        <authorList>
            <person name="Gazis R."/>
            <person name="Kuo A."/>
            <person name="Riley R."/>
            <person name="LaButti K."/>
            <person name="Lipzen A."/>
            <person name="Lin J."/>
            <person name="Amirebrahimi M."/>
            <person name="Hesse C.N."/>
            <person name="Spatafora J.W."/>
            <person name="Henrissat B."/>
            <person name="Hainaut M."/>
            <person name="Grigoriev I.V."/>
            <person name="Hibbett D.S."/>
        </authorList>
    </citation>
    <scope>NUCLEOTIDE SEQUENCE [LARGE SCALE GENOMIC DNA]</scope>
    <source>
        <strain evidence="7 8">TC161</strain>
    </source>
</reference>
<dbReference type="Gene3D" id="3.40.10.10">
    <property type="entry name" value="DNA Methylphosphotriester Repair Domain"/>
    <property type="match status" value="1"/>
</dbReference>
<dbReference type="GO" id="GO:0008168">
    <property type="term" value="F:methyltransferase activity"/>
    <property type="evidence" value="ECO:0007669"/>
    <property type="project" value="UniProtKB-KW"/>
</dbReference>
<dbReference type="SUPFAM" id="SSF46689">
    <property type="entry name" value="Homeodomain-like"/>
    <property type="match status" value="1"/>
</dbReference>
<evidence type="ECO:0000256" key="3">
    <source>
        <dbReference type="ARBA" id="ARBA00023015"/>
    </source>
</evidence>
<keyword evidence="3" id="KW-0805">Transcription regulation</keyword>
<dbReference type="InterPro" id="IPR009057">
    <property type="entry name" value="Homeodomain-like_sf"/>
</dbReference>
<dbReference type="GO" id="GO:0003700">
    <property type="term" value="F:DNA-binding transcription factor activity"/>
    <property type="evidence" value="ECO:0007669"/>
    <property type="project" value="InterPro"/>
</dbReference>
<dbReference type="STRING" id="1328760.A0A165AIW9"/>
<protein>
    <recommendedName>
        <fullName evidence="6">HTH araC/xylS-type domain-containing protein</fullName>
    </recommendedName>
</protein>
<dbReference type="GO" id="GO:0006281">
    <property type="term" value="P:DNA repair"/>
    <property type="evidence" value="ECO:0007669"/>
    <property type="project" value="InterPro"/>
</dbReference>
<dbReference type="RefSeq" id="XP_018186112.1">
    <property type="nucleotide sequence ID" value="XM_018333069.1"/>
</dbReference>
<dbReference type="OrthoDB" id="2447880at2759"/>
<dbReference type="OMA" id="YMMEFER"/>
<dbReference type="PROSITE" id="PS01124">
    <property type="entry name" value="HTH_ARAC_FAMILY_2"/>
    <property type="match status" value="1"/>
</dbReference>
<dbReference type="InterPro" id="IPR018060">
    <property type="entry name" value="HTH_AraC"/>
</dbReference>
<dbReference type="InterPro" id="IPR035451">
    <property type="entry name" value="Ada-like_dom_sf"/>
</dbReference>
<dbReference type="Pfam" id="PF02805">
    <property type="entry name" value="Ada_Zn_binding"/>
    <property type="match status" value="1"/>
</dbReference>
<dbReference type="Gene3D" id="1.10.10.60">
    <property type="entry name" value="Homeodomain-like"/>
    <property type="match status" value="1"/>
</dbReference>
<dbReference type="Proteomes" id="UP000076632">
    <property type="component" value="Unassembled WGS sequence"/>
</dbReference>
<evidence type="ECO:0000256" key="5">
    <source>
        <dbReference type="ARBA" id="ARBA00023163"/>
    </source>
</evidence>
<keyword evidence="2" id="KW-0808">Transferase</keyword>
<feature type="domain" description="HTH araC/xylS-type" evidence="6">
    <location>
        <begin position="97"/>
        <end position="149"/>
    </location>
</feature>
<evidence type="ECO:0000313" key="8">
    <source>
        <dbReference type="Proteomes" id="UP000076632"/>
    </source>
</evidence>
<evidence type="ECO:0000313" key="7">
    <source>
        <dbReference type="EMBL" id="KZF20557.1"/>
    </source>
</evidence>
<dbReference type="SUPFAM" id="SSF57884">
    <property type="entry name" value="Ada DNA repair protein, N-terminal domain (N-Ada 10)"/>
    <property type="match status" value="1"/>
</dbReference>
<keyword evidence="5" id="KW-0804">Transcription</keyword>
<dbReference type="Pfam" id="PF00165">
    <property type="entry name" value="HTH_AraC"/>
    <property type="match status" value="1"/>
</dbReference>
<dbReference type="GeneID" id="28898206"/>
<proteinExistence type="predicted"/>
<dbReference type="InParanoid" id="A0A165AIW9"/>
<dbReference type="AlphaFoldDB" id="A0A165AIW9"/>
<dbReference type="GO" id="GO:0043565">
    <property type="term" value="F:sequence-specific DNA binding"/>
    <property type="evidence" value="ECO:0007669"/>
    <property type="project" value="InterPro"/>
</dbReference>
<comment type="cofactor">
    <cofactor evidence="1">
        <name>Zn(2+)</name>
        <dbReference type="ChEBI" id="CHEBI:29105"/>
    </cofactor>
</comment>
<keyword evidence="4" id="KW-0010">Activator</keyword>